<accession>A0ABP0TN46</accession>
<keyword evidence="3" id="KW-1185">Reference proteome</keyword>
<sequence>MDMAEDSQDTQSATDLLKMQASANDDIELHDPLGAGIPHSPAGNDTSTQSAFVHLPQQLHDPLGAGISPSQAGSDTSSQSTFVHLPQQLHDPLGAEISPSQAGNDPSTQSAFVHLPQQLYDPLGAGISPSQGGSVTLSQSLQQVDNVPGSELPQNEAGRTKFSHVPIFRNPRGAGMGSAGGAKEAPK</sequence>
<feature type="region of interest" description="Disordered" evidence="1">
    <location>
        <begin position="1"/>
        <end position="111"/>
    </location>
</feature>
<evidence type="ECO:0000313" key="3">
    <source>
        <dbReference type="Proteomes" id="UP001497512"/>
    </source>
</evidence>
<name>A0ABP0TN46_9BRYO</name>
<reference evidence="2" key="1">
    <citation type="submission" date="2024-02" db="EMBL/GenBank/DDBJ databases">
        <authorList>
            <consortium name="ELIXIR-Norway"/>
            <consortium name="Elixir Norway"/>
        </authorList>
    </citation>
    <scope>NUCLEOTIDE SEQUENCE</scope>
</reference>
<proteinExistence type="predicted"/>
<evidence type="ECO:0000256" key="1">
    <source>
        <dbReference type="SAM" id="MobiDB-lite"/>
    </source>
</evidence>
<feature type="compositionally biased region" description="Polar residues" evidence="1">
    <location>
        <begin position="128"/>
        <end position="145"/>
    </location>
</feature>
<evidence type="ECO:0000313" key="2">
    <source>
        <dbReference type="EMBL" id="CAK9200816.1"/>
    </source>
</evidence>
<gene>
    <name evidence="2" type="ORF">CSSPTR1EN2_LOCUS5596</name>
</gene>
<protein>
    <submittedName>
        <fullName evidence="2">Uncharacterized protein</fullName>
    </submittedName>
</protein>
<feature type="compositionally biased region" description="Polar residues" evidence="1">
    <location>
        <begin position="98"/>
        <end position="111"/>
    </location>
</feature>
<dbReference type="Proteomes" id="UP001497512">
    <property type="component" value="Chromosome 13"/>
</dbReference>
<feature type="region of interest" description="Disordered" evidence="1">
    <location>
        <begin position="123"/>
        <end position="187"/>
    </location>
</feature>
<organism evidence="2 3">
    <name type="scientific">Sphagnum troendelagicum</name>
    <dbReference type="NCBI Taxonomy" id="128251"/>
    <lineage>
        <taxon>Eukaryota</taxon>
        <taxon>Viridiplantae</taxon>
        <taxon>Streptophyta</taxon>
        <taxon>Embryophyta</taxon>
        <taxon>Bryophyta</taxon>
        <taxon>Sphagnophytina</taxon>
        <taxon>Sphagnopsida</taxon>
        <taxon>Sphagnales</taxon>
        <taxon>Sphagnaceae</taxon>
        <taxon>Sphagnum</taxon>
    </lineage>
</organism>
<feature type="compositionally biased region" description="Polar residues" evidence="1">
    <location>
        <begin position="68"/>
        <end position="82"/>
    </location>
</feature>
<dbReference type="EMBL" id="OZ019905">
    <property type="protein sequence ID" value="CAK9200816.1"/>
    <property type="molecule type" value="Genomic_DNA"/>
</dbReference>